<gene>
    <name evidence="5" type="ORF">OC25_18035</name>
</gene>
<evidence type="ECO:0000313" key="5">
    <source>
        <dbReference type="EMBL" id="KIA92183.1"/>
    </source>
</evidence>
<name>A0A0C1FK62_9SPHI</name>
<dbReference type="Pfam" id="PF00356">
    <property type="entry name" value="LacI"/>
    <property type="match status" value="1"/>
</dbReference>
<dbReference type="PROSITE" id="PS00356">
    <property type="entry name" value="HTH_LACI_1"/>
    <property type="match status" value="1"/>
</dbReference>
<evidence type="ECO:0000256" key="3">
    <source>
        <dbReference type="ARBA" id="ARBA00023163"/>
    </source>
</evidence>
<proteinExistence type="predicted"/>
<keyword evidence="6" id="KW-1185">Reference proteome</keyword>
<dbReference type="PANTHER" id="PTHR30146">
    <property type="entry name" value="LACI-RELATED TRANSCRIPTIONAL REPRESSOR"/>
    <property type="match status" value="1"/>
</dbReference>
<protein>
    <submittedName>
        <fullName evidence="5">Transcriptional regulator</fullName>
    </submittedName>
</protein>
<dbReference type="GO" id="GO:0000976">
    <property type="term" value="F:transcription cis-regulatory region binding"/>
    <property type="evidence" value="ECO:0007669"/>
    <property type="project" value="TreeGrafter"/>
</dbReference>
<dbReference type="AlphaFoldDB" id="A0A0C1FK62"/>
<dbReference type="RefSeq" id="WP_039478930.1">
    <property type="nucleotide sequence ID" value="NZ_JSYN01000022.1"/>
</dbReference>
<dbReference type="SUPFAM" id="SSF47413">
    <property type="entry name" value="lambda repressor-like DNA-binding domains"/>
    <property type="match status" value="1"/>
</dbReference>
<dbReference type="EMBL" id="JSYN01000022">
    <property type="protein sequence ID" value="KIA92183.1"/>
    <property type="molecule type" value="Genomic_DNA"/>
</dbReference>
<organism evidence="5 6">
    <name type="scientific">Pedobacter kyungheensis</name>
    <dbReference type="NCBI Taxonomy" id="1069985"/>
    <lineage>
        <taxon>Bacteria</taxon>
        <taxon>Pseudomonadati</taxon>
        <taxon>Bacteroidota</taxon>
        <taxon>Sphingobacteriia</taxon>
        <taxon>Sphingobacteriales</taxon>
        <taxon>Sphingobacteriaceae</taxon>
        <taxon>Pedobacter</taxon>
    </lineage>
</organism>
<evidence type="ECO:0000256" key="1">
    <source>
        <dbReference type="ARBA" id="ARBA00023015"/>
    </source>
</evidence>
<dbReference type="PANTHER" id="PTHR30146:SF109">
    <property type="entry name" value="HTH-TYPE TRANSCRIPTIONAL REGULATOR GALS"/>
    <property type="match status" value="1"/>
</dbReference>
<dbReference type="InterPro" id="IPR000843">
    <property type="entry name" value="HTH_LacI"/>
</dbReference>
<evidence type="ECO:0000259" key="4">
    <source>
        <dbReference type="PROSITE" id="PS50932"/>
    </source>
</evidence>
<dbReference type="InterPro" id="IPR028082">
    <property type="entry name" value="Peripla_BP_I"/>
</dbReference>
<dbReference type="Pfam" id="PF13377">
    <property type="entry name" value="Peripla_BP_3"/>
    <property type="match status" value="1"/>
</dbReference>
<dbReference type="InterPro" id="IPR010982">
    <property type="entry name" value="Lambda_DNA-bd_dom_sf"/>
</dbReference>
<feature type="domain" description="HTH lacI-type" evidence="4">
    <location>
        <begin position="4"/>
        <end position="61"/>
    </location>
</feature>
<keyword evidence="2" id="KW-0238">DNA-binding</keyword>
<dbReference type="SMART" id="SM00354">
    <property type="entry name" value="HTH_LACI"/>
    <property type="match status" value="1"/>
</dbReference>
<dbReference type="Proteomes" id="UP000031246">
    <property type="component" value="Unassembled WGS sequence"/>
</dbReference>
<evidence type="ECO:0000313" key="6">
    <source>
        <dbReference type="Proteomes" id="UP000031246"/>
    </source>
</evidence>
<dbReference type="PROSITE" id="PS50932">
    <property type="entry name" value="HTH_LACI_2"/>
    <property type="match status" value="1"/>
</dbReference>
<reference evidence="5 6" key="1">
    <citation type="submission" date="2014-10" db="EMBL/GenBank/DDBJ databases">
        <title>Pedobacter Kyungheensis.</title>
        <authorList>
            <person name="Anderson B.M."/>
            <person name="Newman J.D."/>
        </authorList>
    </citation>
    <scope>NUCLEOTIDE SEQUENCE [LARGE SCALE GENOMIC DNA]</scope>
    <source>
        <strain evidence="5 6">KACC 16221</strain>
    </source>
</reference>
<dbReference type="Gene3D" id="1.10.260.40">
    <property type="entry name" value="lambda repressor-like DNA-binding domains"/>
    <property type="match status" value="1"/>
</dbReference>
<dbReference type="SUPFAM" id="SSF53822">
    <property type="entry name" value="Periplasmic binding protein-like I"/>
    <property type="match status" value="1"/>
</dbReference>
<evidence type="ECO:0000256" key="2">
    <source>
        <dbReference type="ARBA" id="ARBA00023125"/>
    </source>
</evidence>
<dbReference type="Gene3D" id="3.40.50.2300">
    <property type="match status" value="2"/>
</dbReference>
<sequence length="334" mass="37443">MKSLSIKDIAVKANVSITTVSFIINGKAKEKSISEAVIEKVEKIIAESGYKPNQIARSLRTGNSNIIGLIIEDISNSFFSRIARLIEDKAYKRGYKIIYSSTENSVDKAKELINMFKSRKVDAYIISPIKGIEEDIQMLMNDGNPVILFDRNLPDISTSYVGADHFNASYQSIKNFIDQGKKNIALVTIDINVAQITERLEGYKKALEDSGIEYNEDLVLKIHFNQEENETIAQIQKLLQHKAVDAVLFATNYLAISGLKALKQIDKKIGDDFAVIAYDDHEAFELHTPRISAIQQPLEEIAETIIKMILNQLSSKAKLPAEEVIIPARLVLRD</sequence>
<dbReference type="OrthoDB" id="9803256at2"/>
<dbReference type="GO" id="GO:0003700">
    <property type="term" value="F:DNA-binding transcription factor activity"/>
    <property type="evidence" value="ECO:0007669"/>
    <property type="project" value="TreeGrafter"/>
</dbReference>
<comment type="caution">
    <text evidence="5">The sequence shown here is derived from an EMBL/GenBank/DDBJ whole genome shotgun (WGS) entry which is preliminary data.</text>
</comment>
<accession>A0A0C1FK62</accession>
<dbReference type="CDD" id="cd01392">
    <property type="entry name" value="HTH_LacI"/>
    <property type="match status" value="1"/>
</dbReference>
<keyword evidence="3" id="KW-0804">Transcription</keyword>
<dbReference type="InterPro" id="IPR046335">
    <property type="entry name" value="LacI/GalR-like_sensor"/>
</dbReference>
<keyword evidence="1" id="KW-0805">Transcription regulation</keyword>